<organism evidence="9 10">
    <name type="scientific">[Candida] anglica</name>
    <dbReference type="NCBI Taxonomy" id="148631"/>
    <lineage>
        <taxon>Eukaryota</taxon>
        <taxon>Fungi</taxon>
        <taxon>Dikarya</taxon>
        <taxon>Ascomycota</taxon>
        <taxon>Saccharomycotina</taxon>
        <taxon>Pichiomycetes</taxon>
        <taxon>Debaryomycetaceae</taxon>
        <taxon>Kurtzmaniella</taxon>
    </lineage>
</organism>
<evidence type="ECO:0000259" key="8">
    <source>
        <dbReference type="Pfam" id="PF06155"/>
    </source>
</evidence>
<dbReference type="InterPro" id="IPR042098">
    <property type="entry name" value="TauD-like_sf"/>
</dbReference>
<gene>
    <name evidence="9" type="ORF">CAAN4_E15610</name>
</gene>
<dbReference type="SUPFAM" id="SSF51197">
    <property type="entry name" value="Clavaminate synthase-like"/>
    <property type="match status" value="1"/>
</dbReference>
<dbReference type="InterPro" id="IPR050411">
    <property type="entry name" value="AlphaKG_dependent_hydroxylases"/>
</dbReference>
<comment type="cofactor">
    <cofactor evidence="1">
        <name>Fe(2+)</name>
        <dbReference type="ChEBI" id="CHEBI:29033"/>
    </cofactor>
</comment>
<dbReference type="InterPro" id="IPR010376">
    <property type="entry name" value="GBBH-like_N"/>
</dbReference>
<keyword evidence="4" id="KW-0223">Dioxygenase</keyword>
<dbReference type="Pfam" id="PF02668">
    <property type="entry name" value="TauD"/>
    <property type="match status" value="1"/>
</dbReference>
<evidence type="ECO:0000256" key="2">
    <source>
        <dbReference type="ARBA" id="ARBA00008654"/>
    </source>
</evidence>
<keyword evidence="10" id="KW-1185">Reference proteome</keyword>
<feature type="domain" description="TauD/TfdA-like" evidence="7">
    <location>
        <begin position="131"/>
        <end position="397"/>
    </location>
</feature>
<dbReference type="CDD" id="cd00250">
    <property type="entry name" value="CAS_like"/>
    <property type="match status" value="1"/>
</dbReference>
<dbReference type="EMBL" id="OZ004257">
    <property type="protein sequence ID" value="CAK7909590.1"/>
    <property type="molecule type" value="Genomic_DNA"/>
</dbReference>
<sequence>MIRRLSLRGVRFNSGATAGLKLSKFDEHYTSIAIDGELHHFKNLFLRDSCTSEASVDPFSRQKLFSTGDITQTLNIIDARVNGDNLEVKWHDGESQSSSTFSKDFLDSHKNLESSLRGKFFHHDRLFWDMKSLKPYLGELQVDCSDYNSTEGFHSTLDNLNRFGLSFINSIPKPAETTMTEENAYSWPVAQLANKFGYIKKTFYGTLFDVKNEKEDAKNIANTNTFLPLHMDLLYYESPPGLQFLHFIENSTEGGENVFSDSFSAVEFVKSEDMAAYEALTKFPITFHYDNNGEYYYYTRPLVVEDPLTGVLQAVNYSPPFQGPFELGTTSDSHQLLFNDFLRGLILFESFVNDPANQYKVKMPEGSCVVFDNRRVLHSRLEFSDANGGDRWLMGCYVDGDSYRSRLRIRSRSS</sequence>
<protein>
    <recommendedName>
        <fullName evidence="11">TauD/TfdA-like domain-containing protein</fullName>
    </recommendedName>
</protein>
<evidence type="ECO:0008006" key="11">
    <source>
        <dbReference type="Google" id="ProtNLM"/>
    </source>
</evidence>
<evidence type="ECO:0000256" key="5">
    <source>
        <dbReference type="ARBA" id="ARBA00023002"/>
    </source>
</evidence>
<evidence type="ECO:0000313" key="9">
    <source>
        <dbReference type="EMBL" id="CAK7909590.1"/>
    </source>
</evidence>
<dbReference type="PANTHER" id="PTHR10696:SF25">
    <property type="entry name" value="OXIDOREDUCTASE AIM17-RELATED"/>
    <property type="match status" value="1"/>
</dbReference>
<dbReference type="InterPro" id="IPR003819">
    <property type="entry name" value="TauD/TfdA-like"/>
</dbReference>
<evidence type="ECO:0000259" key="7">
    <source>
        <dbReference type="Pfam" id="PF02668"/>
    </source>
</evidence>
<dbReference type="PANTHER" id="PTHR10696">
    <property type="entry name" value="GAMMA-BUTYROBETAINE HYDROXYLASE-RELATED"/>
    <property type="match status" value="1"/>
</dbReference>
<keyword evidence="5" id="KW-0560">Oxidoreductase</keyword>
<dbReference type="Gene3D" id="3.60.130.10">
    <property type="entry name" value="Clavaminate synthase-like"/>
    <property type="match status" value="1"/>
</dbReference>
<reference evidence="9 10" key="1">
    <citation type="submission" date="2024-01" db="EMBL/GenBank/DDBJ databases">
        <authorList>
            <consortium name="Genoscope - CEA"/>
            <person name="William W."/>
        </authorList>
    </citation>
    <scope>NUCLEOTIDE SEQUENCE [LARGE SCALE GENOMIC DNA]</scope>
    <source>
        <strain evidence="9 10">29B2s-10</strain>
    </source>
</reference>
<accession>A0ABP0EDT7</accession>
<evidence type="ECO:0000256" key="4">
    <source>
        <dbReference type="ARBA" id="ARBA00022964"/>
    </source>
</evidence>
<dbReference type="Gene3D" id="3.30.2020.30">
    <property type="match status" value="1"/>
</dbReference>
<feature type="domain" description="Gamma-butyrobetaine hydroxylase-like N-terminal" evidence="8">
    <location>
        <begin position="35"/>
        <end position="105"/>
    </location>
</feature>
<evidence type="ECO:0000256" key="1">
    <source>
        <dbReference type="ARBA" id="ARBA00001954"/>
    </source>
</evidence>
<evidence type="ECO:0000256" key="3">
    <source>
        <dbReference type="ARBA" id="ARBA00022723"/>
    </source>
</evidence>
<dbReference type="Pfam" id="PF06155">
    <property type="entry name" value="GBBH-like_N"/>
    <property type="match status" value="1"/>
</dbReference>
<evidence type="ECO:0000313" key="10">
    <source>
        <dbReference type="Proteomes" id="UP001497600"/>
    </source>
</evidence>
<name>A0ABP0EDT7_9ASCO</name>
<keyword evidence="6" id="KW-0408">Iron</keyword>
<evidence type="ECO:0000256" key="6">
    <source>
        <dbReference type="ARBA" id="ARBA00023004"/>
    </source>
</evidence>
<comment type="similarity">
    <text evidence="2">Belongs to the gamma-BBH/TMLD family.</text>
</comment>
<proteinExistence type="inferred from homology"/>
<dbReference type="Proteomes" id="UP001497600">
    <property type="component" value="Chromosome E"/>
</dbReference>
<keyword evidence="3" id="KW-0479">Metal-binding</keyword>
<dbReference type="InterPro" id="IPR038492">
    <property type="entry name" value="GBBH-like_N_sf"/>
</dbReference>